<dbReference type="SUPFAM" id="SSF46689">
    <property type="entry name" value="Homeodomain-like"/>
    <property type="match status" value="2"/>
</dbReference>
<evidence type="ECO:0000256" key="1">
    <source>
        <dbReference type="ARBA" id="ARBA00023015"/>
    </source>
</evidence>
<dbReference type="SMART" id="SM00342">
    <property type="entry name" value="HTH_ARAC"/>
    <property type="match status" value="1"/>
</dbReference>
<dbReference type="PANTHER" id="PTHR43280:SF2">
    <property type="entry name" value="HTH-TYPE TRANSCRIPTIONAL REGULATOR EXSA"/>
    <property type="match status" value="1"/>
</dbReference>
<dbReference type="RefSeq" id="WP_185119727.1">
    <property type="nucleotide sequence ID" value="NZ_JACJVQ010000007.1"/>
</dbReference>
<dbReference type="InterPro" id="IPR037923">
    <property type="entry name" value="HTH-like"/>
</dbReference>
<dbReference type="InterPro" id="IPR018062">
    <property type="entry name" value="HTH_AraC-typ_CS"/>
</dbReference>
<dbReference type="PROSITE" id="PS00041">
    <property type="entry name" value="HTH_ARAC_FAMILY_1"/>
    <property type="match status" value="1"/>
</dbReference>
<dbReference type="InterPro" id="IPR020449">
    <property type="entry name" value="Tscrpt_reg_AraC-type_HTH"/>
</dbReference>
<dbReference type="AlphaFoldDB" id="A0A841SWC7"/>
<evidence type="ECO:0000313" key="6">
    <source>
        <dbReference type="Proteomes" id="UP000535838"/>
    </source>
</evidence>
<dbReference type="InterPro" id="IPR018060">
    <property type="entry name" value="HTH_AraC"/>
</dbReference>
<organism evidence="5 6">
    <name type="scientific">Cohnella thailandensis</name>
    <dbReference type="NCBI Taxonomy" id="557557"/>
    <lineage>
        <taxon>Bacteria</taxon>
        <taxon>Bacillati</taxon>
        <taxon>Bacillota</taxon>
        <taxon>Bacilli</taxon>
        <taxon>Bacillales</taxon>
        <taxon>Paenibacillaceae</taxon>
        <taxon>Cohnella</taxon>
    </lineage>
</organism>
<dbReference type="Pfam" id="PF02311">
    <property type="entry name" value="AraC_binding"/>
    <property type="match status" value="1"/>
</dbReference>
<dbReference type="EMBL" id="JACJVQ010000007">
    <property type="protein sequence ID" value="MBB6634488.1"/>
    <property type="molecule type" value="Genomic_DNA"/>
</dbReference>
<protein>
    <submittedName>
        <fullName evidence="5">Helix-turn-helix transcriptional regulator</fullName>
    </submittedName>
</protein>
<dbReference type="PANTHER" id="PTHR43280">
    <property type="entry name" value="ARAC-FAMILY TRANSCRIPTIONAL REGULATOR"/>
    <property type="match status" value="1"/>
</dbReference>
<reference evidence="5 6" key="1">
    <citation type="submission" date="2020-08" db="EMBL/GenBank/DDBJ databases">
        <title>Cohnella phylogeny.</title>
        <authorList>
            <person name="Dunlap C."/>
        </authorList>
    </citation>
    <scope>NUCLEOTIDE SEQUENCE [LARGE SCALE GENOMIC DNA]</scope>
    <source>
        <strain evidence="5 6">DSM 25241</strain>
    </source>
</reference>
<proteinExistence type="predicted"/>
<keyword evidence="3" id="KW-0804">Transcription</keyword>
<comment type="caution">
    <text evidence="5">The sequence shown here is derived from an EMBL/GenBank/DDBJ whole genome shotgun (WGS) entry which is preliminary data.</text>
</comment>
<accession>A0A841SWC7</accession>
<dbReference type="PRINTS" id="PR00032">
    <property type="entry name" value="HTHARAC"/>
</dbReference>
<keyword evidence="6" id="KW-1185">Reference proteome</keyword>
<dbReference type="InterPro" id="IPR014710">
    <property type="entry name" value="RmlC-like_jellyroll"/>
</dbReference>
<dbReference type="Gene3D" id="2.60.120.10">
    <property type="entry name" value="Jelly Rolls"/>
    <property type="match status" value="1"/>
</dbReference>
<feature type="domain" description="HTH araC/xylS-type" evidence="4">
    <location>
        <begin position="197"/>
        <end position="295"/>
    </location>
</feature>
<evidence type="ECO:0000256" key="2">
    <source>
        <dbReference type="ARBA" id="ARBA00023125"/>
    </source>
</evidence>
<dbReference type="GO" id="GO:0043565">
    <property type="term" value="F:sequence-specific DNA binding"/>
    <property type="evidence" value="ECO:0007669"/>
    <property type="project" value="InterPro"/>
</dbReference>
<name>A0A841SWC7_9BACL</name>
<sequence length="302" mass="35018">MDFARHTLKEMIAVRKLISFHYFEFAKGYVFEGEQHDFWELLYVDKGSVEVRADDRTHQLEQGTIIFHKPGEFHTVQVGQQHKPPNLFVLSFECTSPYMARFENLILGLGTRERNLLSQLLQEGFHSFEPPYDSSHSHELISRHDAPFASEQAMRNYLETLLIQLIRQLDDAKNSEGLAARKPASFQTEKAEQQTVQRIIAFMRSHLSEALTIDRLCRELHLGKSRLKEIFHAQAGTGPMEYFKQLKIEEAKTLIREQQYNFTEIAAMLGYGSIHYFSRDFKKSTGMPPSDYARSAKARVRI</sequence>
<evidence type="ECO:0000259" key="4">
    <source>
        <dbReference type="PROSITE" id="PS01124"/>
    </source>
</evidence>
<dbReference type="GO" id="GO:0003700">
    <property type="term" value="F:DNA-binding transcription factor activity"/>
    <property type="evidence" value="ECO:0007669"/>
    <property type="project" value="InterPro"/>
</dbReference>
<dbReference type="Proteomes" id="UP000535838">
    <property type="component" value="Unassembled WGS sequence"/>
</dbReference>
<dbReference type="InterPro" id="IPR003313">
    <property type="entry name" value="AraC-bd"/>
</dbReference>
<dbReference type="PROSITE" id="PS01124">
    <property type="entry name" value="HTH_ARAC_FAMILY_2"/>
    <property type="match status" value="1"/>
</dbReference>
<evidence type="ECO:0000256" key="3">
    <source>
        <dbReference type="ARBA" id="ARBA00023163"/>
    </source>
</evidence>
<keyword evidence="1" id="KW-0805">Transcription regulation</keyword>
<evidence type="ECO:0000313" key="5">
    <source>
        <dbReference type="EMBL" id="MBB6634488.1"/>
    </source>
</evidence>
<dbReference type="SUPFAM" id="SSF51215">
    <property type="entry name" value="Regulatory protein AraC"/>
    <property type="match status" value="1"/>
</dbReference>
<dbReference type="InterPro" id="IPR009057">
    <property type="entry name" value="Homeodomain-like_sf"/>
</dbReference>
<gene>
    <name evidence="5" type="ORF">H7B67_10215</name>
</gene>
<keyword evidence="2" id="KW-0238">DNA-binding</keyword>
<dbReference type="Pfam" id="PF12833">
    <property type="entry name" value="HTH_18"/>
    <property type="match status" value="1"/>
</dbReference>
<dbReference type="Gene3D" id="1.10.10.60">
    <property type="entry name" value="Homeodomain-like"/>
    <property type="match status" value="1"/>
</dbReference>